<dbReference type="HOGENOM" id="CLU_124552_0_0_1"/>
<keyword evidence="3" id="KW-1185">Reference proteome</keyword>
<dbReference type="OrthoDB" id="3358904at2759"/>
<dbReference type="EMBL" id="KN840453">
    <property type="protein sequence ID" value="KIP10600.1"/>
    <property type="molecule type" value="Genomic_DNA"/>
</dbReference>
<proteinExistence type="predicted"/>
<protein>
    <submittedName>
        <fullName evidence="2">Uncharacterized protein</fullName>
    </submittedName>
</protein>
<sequence length="148" mass="16125">MDPRTPPSGPQTTPTIPPTSYEGFVTRTMSEMTHASSVIDQRVLRQCLGLASSYLVTDSTMNPTGGLTAWNSGLNRLVDVLVVLDARSELELETISAASKACSECWTVMDNWSEVEACKESVRAIAVRLKGILDDNGRTYRGGRVYVP</sequence>
<gene>
    <name evidence="2" type="ORF">PHLGIDRAFT_22215</name>
</gene>
<accession>A0A0C3SEK8</accession>
<evidence type="ECO:0000313" key="3">
    <source>
        <dbReference type="Proteomes" id="UP000053257"/>
    </source>
</evidence>
<dbReference type="STRING" id="745531.A0A0C3SEK8"/>
<evidence type="ECO:0000256" key="1">
    <source>
        <dbReference type="SAM" id="MobiDB-lite"/>
    </source>
</evidence>
<name>A0A0C3SEK8_PHLG1</name>
<evidence type="ECO:0000313" key="2">
    <source>
        <dbReference type="EMBL" id="KIP10600.1"/>
    </source>
</evidence>
<feature type="region of interest" description="Disordered" evidence="1">
    <location>
        <begin position="1"/>
        <end position="21"/>
    </location>
</feature>
<dbReference type="AlphaFoldDB" id="A0A0C3SEK8"/>
<reference evidence="2 3" key="1">
    <citation type="journal article" date="2014" name="PLoS Genet.">
        <title>Analysis of the Phlebiopsis gigantea genome, transcriptome and secretome provides insight into its pioneer colonization strategies of wood.</title>
        <authorList>
            <person name="Hori C."/>
            <person name="Ishida T."/>
            <person name="Igarashi K."/>
            <person name="Samejima M."/>
            <person name="Suzuki H."/>
            <person name="Master E."/>
            <person name="Ferreira P."/>
            <person name="Ruiz-Duenas F.J."/>
            <person name="Held B."/>
            <person name="Canessa P."/>
            <person name="Larrondo L.F."/>
            <person name="Schmoll M."/>
            <person name="Druzhinina I.S."/>
            <person name="Kubicek C.P."/>
            <person name="Gaskell J.A."/>
            <person name="Kersten P."/>
            <person name="St John F."/>
            <person name="Glasner J."/>
            <person name="Sabat G."/>
            <person name="Splinter BonDurant S."/>
            <person name="Syed K."/>
            <person name="Yadav J."/>
            <person name="Mgbeahuruike A.C."/>
            <person name="Kovalchuk A."/>
            <person name="Asiegbu F.O."/>
            <person name="Lackner G."/>
            <person name="Hoffmeister D."/>
            <person name="Rencoret J."/>
            <person name="Gutierrez A."/>
            <person name="Sun H."/>
            <person name="Lindquist E."/>
            <person name="Barry K."/>
            <person name="Riley R."/>
            <person name="Grigoriev I.V."/>
            <person name="Henrissat B."/>
            <person name="Kues U."/>
            <person name="Berka R.M."/>
            <person name="Martinez A.T."/>
            <person name="Covert S.F."/>
            <person name="Blanchette R.A."/>
            <person name="Cullen D."/>
        </authorList>
    </citation>
    <scope>NUCLEOTIDE SEQUENCE [LARGE SCALE GENOMIC DNA]</scope>
    <source>
        <strain evidence="2 3">11061_1 CR5-6</strain>
    </source>
</reference>
<organism evidence="2 3">
    <name type="scientific">Phlebiopsis gigantea (strain 11061_1 CR5-6)</name>
    <name type="common">White-rot fungus</name>
    <name type="synonym">Peniophora gigantea</name>
    <dbReference type="NCBI Taxonomy" id="745531"/>
    <lineage>
        <taxon>Eukaryota</taxon>
        <taxon>Fungi</taxon>
        <taxon>Dikarya</taxon>
        <taxon>Basidiomycota</taxon>
        <taxon>Agaricomycotina</taxon>
        <taxon>Agaricomycetes</taxon>
        <taxon>Polyporales</taxon>
        <taxon>Phanerochaetaceae</taxon>
        <taxon>Phlebiopsis</taxon>
    </lineage>
</organism>
<dbReference type="Proteomes" id="UP000053257">
    <property type="component" value="Unassembled WGS sequence"/>
</dbReference>